<dbReference type="EMBL" id="JADNRY010000008">
    <property type="protein sequence ID" value="KAF9075677.1"/>
    <property type="molecule type" value="Genomic_DNA"/>
</dbReference>
<proteinExistence type="predicted"/>
<gene>
    <name evidence="1" type="ORF">BDP27DRAFT_1358326</name>
</gene>
<name>A0A9P5UDZ1_9AGAR</name>
<protein>
    <submittedName>
        <fullName evidence="1">Uncharacterized protein</fullName>
    </submittedName>
</protein>
<evidence type="ECO:0000313" key="2">
    <source>
        <dbReference type="Proteomes" id="UP000772434"/>
    </source>
</evidence>
<organism evidence="1 2">
    <name type="scientific">Rhodocollybia butyracea</name>
    <dbReference type="NCBI Taxonomy" id="206335"/>
    <lineage>
        <taxon>Eukaryota</taxon>
        <taxon>Fungi</taxon>
        <taxon>Dikarya</taxon>
        <taxon>Basidiomycota</taxon>
        <taxon>Agaricomycotina</taxon>
        <taxon>Agaricomycetes</taxon>
        <taxon>Agaricomycetidae</taxon>
        <taxon>Agaricales</taxon>
        <taxon>Marasmiineae</taxon>
        <taxon>Omphalotaceae</taxon>
        <taxon>Rhodocollybia</taxon>
    </lineage>
</organism>
<evidence type="ECO:0000313" key="1">
    <source>
        <dbReference type="EMBL" id="KAF9075677.1"/>
    </source>
</evidence>
<comment type="caution">
    <text evidence="1">The sequence shown here is derived from an EMBL/GenBank/DDBJ whole genome shotgun (WGS) entry which is preliminary data.</text>
</comment>
<dbReference type="AlphaFoldDB" id="A0A9P5UDZ1"/>
<reference evidence="1" key="1">
    <citation type="submission" date="2020-11" db="EMBL/GenBank/DDBJ databases">
        <authorList>
            <consortium name="DOE Joint Genome Institute"/>
            <person name="Ahrendt S."/>
            <person name="Riley R."/>
            <person name="Andreopoulos W."/>
            <person name="Labutti K."/>
            <person name="Pangilinan J."/>
            <person name="Ruiz-Duenas F.J."/>
            <person name="Barrasa J.M."/>
            <person name="Sanchez-Garcia M."/>
            <person name="Camarero S."/>
            <person name="Miyauchi S."/>
            <person name="Serrano A."/>
            <person name="Linde D."/>
            <person name="Babiker R."/>
            <person name="Drula E."/>
            <person name="Ayuso-Fernandez I."/>
            <person name="Pacheco R."/>
            <person name="Padilla G."/>
            <person name="Ferreira P."/>
            <person name="Barriuso J."/>
            <person name="Kellner H."/>
            <person name="Castanera R."/>
            <person name="Alfaro M."/>
            <person name="Ramirez L."/>
            <person name="Pisabarro A.G."/>
            <person name="Kuo A."/>
            <person name="Tritt A."/>
            <person name="Lipzen A."/>
            <person name="He G."/>
            <person name="Yan M."/>
            <person name="Ng V."/>
            <person name="Cullen D."/>
            <person name="Martin F."/>
            <person name="Rosso M.-N."/>
            <person name="Henrissat B."/>
            <person name="Hibbett D."/>
            <person name="Martinez A.T."/>
            <person name="Grigoriev I.V."/>
        </authorList>
    </citation>
    <scope>NUCLEOTIDE SEQUENCE</scope>
    <source>
        <strain evidence="1">AH 40177</strain>
    </source>
</reference>
<dbReference type="Proteomes" id="UP000772434">
    <property type="component" value="Unassembled WGS sequence"/>
</dbReference>
<sequence length="272" mass="30064">MQTRLDFSAPPPQTLENIIFERAFPSVDQAMTHPAVIEYLRGIEAELASGKTEVHRLNRKTLFLKVWREAAVGFNARPGERVYQTLDEKQHSRLTQIVEVVHLKMRNLIEKATAPPTSDEATHSSHIPSPCLVEWETPFATGHAVASVSPSPHLSIPPDADFGHWPSETPYGLIPGMASGSFSHLHGAHNAVQYSNMSFPGVVQNDMSILVQSPETYPLGSPYRGHWEYPELALNPYGTLFEGIMIGYGNSGPIPGPNSFADGAFWEGQYEF</sequence>
<accession>A0A9P5UDZ1</accession>
<keyword evidence="2" id="KW-1185">Reference proteome</keyword>